<reference evidence="1 2" key="1">
    <citation type="submission" date="2019-03" db="EMBL/GenBank/DDBJ databases">
        <title>Genomic Encyclopedia of Type Strains, Phase IV (KMG-IV): sequencing the most valuable type-strain genomes for metagenomic binning, comparative biology and taxonomic classification.</title>
        <authorList>
            <person name="Goeker M."/>
        </authorList>
    </citation>
    <scope>NUCLEOTIDE SEQUENCE [LARGE SCALE GENOMIC DNA]</scope>
    <source>
        <strain evidence="1 2">DSM 2781</strain>
    </source>
</reference>
<comment type="caution">
    <text evidence="1">The sequence shown here is derived from an EMBL/GenBank/DDBJ whole genome shotgun (WGS) entry which is preliminary data.</text>
</comment>
<dbReference type="Proteomes" id="UP000295733">
    <property type="component" value="Unassembled WGS sequence"/>
</dbReference>
<sequence>MTTCEVHWRPSGGRGEFEFVPADSLMDRDVVVDFDQLGIRIDSEVYGKQAQGKPRLRKRAPNDRSKLHLPQLVMAVAGLHEPARSDKLGHVSFPLENKKFLVQQMDFDVLEDDGMTIVLAPLRASILHSKAQFQLDDSLAALAGDIANVAEIAARDPDLAAAITAHADAISTGVNTGELRRTADALIALKVKRFGPTNAGAVRVLLAAEDGPEVEAEQIAGKEGRILTRLHTYKERDRKFAKQVRDHYRHVHGGKLRCEACGTVPVEVYGNAGERAMEAHHTVPIEELQPDSVTLVEDMAMVCAGCHRVIHSQKPCLTIQEVRDLIAAHAP</sequence>
<dbReference type="AlphaFoldDB" id="A0A4R2NFL7"/>
<dbReference type="OrthoDB" id="9802640at2"/>
<evidence type="ECO:0000313" key="1">
    <source>
        <dbReference type="EMBL" id="TCP19962.1"/>
    </source>
</evidence>
<protein>
    <recommendedName>
        <fullName evidence="3">HNH endonuclease</fullName>
    </recommendedName>
</protein>
<evidence type="ECO:0008006" key="3">
    <source>
        <dbReference type="Google" id="ProtNLM"/>
    </source>
</evidence>
<keyword evidence="2" id="KW-1185">Reference proteome</keyword>
<organism evidence="1 2">
    <name type="scientific">Rhodovulum adriaticum</name>
    <name type="common">Rhodopseudomonas adriatica</name>
    <dbReference type="NCBI Taxonomy" id="35804"/>
    <lineage>
        <taxon>Bacteria</taxon>
        <taxon>Pseudomonadati</taxon>
        <taxon>Pseudomonadota</taxon>
        <taxon>Alphaproteobacteria</taxon>
        <taxon>Rhodobacterales</taxon>
        <taxon>Paracoccaceae</taxon>
        <taxon>Rhodovulum</taxon>
    </lineage>
</organism>
<dbReference type="RefSeq" id="WP_132605809.1">
    <property type="nucleotide sequence ID" value="NZ_SLXL01000024.1"/>
</dbReference>
<evidence type="ECO:0000313" key="2">
    <source>
        <dbReference type="Proteomes" id="UP000295733"/>
    </source>
</evidence>
<gene>
    <name evidence="1" type="ORF">EV656_12412</name>
</gene>
<proteinExistence type="predicted"/>
<accession>A0A4R2NFL7</accession>
<dbReference type="EMBL" id="SLXL01000024">
    <property type="protein sequence ID" value="TCP19962.1"/>
    <property type="molecule type" value="Genomic_DNA"/>
</dbReference>
<name>A0A4R2NFL7_RHOAD</name>